<gene>
    <name evidence="9" type="ORF">LODBEIA_P21860</name>
</gene>
<protein>
    <recommendedName>
        <fullName evidence="11">Peptide transporter PTR2</fullName>
    </recommendedName>
</protein>
<evidence type="ECO:0000256" key="7">
    <source>
        <dbReference type="SAM" id="MobiDB-lite"/>
    </source>
</evidence>
<dbReference type="Gene3D" id="1.20.1250.20">
    <property type="entry name" value="MFS general substrate transporter like domains"/>
    <property type="match status" value="1"/>
</dbReference>
<reference evidence="9 10" key="1">
    <citation type="submission" date="2024-03" db="EMBL/GenBank/DDBJ databases">
        <authorList>
            <person name="Brejova B."/>
        </authorList>
    </citation>
    <scope>NUCLEOTIDE SEQUENCE [LARGE SCALE GENOMIC DNA]</scope>
    <source>
        <strain evidence="9 10">CBS 14171</strain>
    </source>
</reference>
<feature type="transmembrane region" description="Helical" evidence="8">
    <location>
        <begin position="153"/>
        <end position="175"/>
    </location>
</feature>
<feature type="transmembrane region" description="Helical" evidence="8">
    <location>
        <begin position="502"/>
        <end position="523"/>
    </location>
</feature>
<sequence>MHEKDKNLSQVQQIASPPSVPSADLKSDSSAPSYRFDEEIGNSASSKEEDLSNIDDDGREPTAEESKLLRHVPARIPYIAWLVAIVELAERFSYYGLSAPFQNYMQNGPHDKPAGMLDLNQSGATAISYVFQFWCYLSPLIGGYVADTFWGKYNTILVACVIYIVGELILFITSIPSITNKSVGTGGFAAAIAIIGLATGMVKSNVAPLIADQIPKTRPTIKILKSGERVIVDPSLTIQRIYATFYMMINIGSLSVIATTELEAHVGFWAAYLLPFCFFFVGLFALIIGKKHYVKVPIGDKIINKAVKCIWIAVTSGFSFSKAKPSLNLEKQFTWNDQFVEEVKRALYACKVFAFYPIYWLVYGQMVNNFVSQAASMRSHGLPNDFLQVFDSIAVIVFVPIMEKLVYPFVRRWTPLRPITRIYFGFMFATGSMVYAAVLQHYIYKAGPCYDDPRSCPEGNNVHIALQTPAYWLIAMSEIMASITGLEYAYTKAPLSMKSFVSALFLVTNAIGAALGIALSPVSKDPKMVWQYTGLAVSCFIAGTLFWFIYRSYNAREESWNDLEFNEVDDMLLSPVGSICSATKKAN</sequence>
<dbReference type="InterPro" id="IPR018456">
    <property type="entry name" value="PTR2_symporter_CS"/>
</dbReference>
<evidence type="ECO:0000256" key="8">
    <source>
        <dbReference type="SAM" id="Phobius"/>
    </source>
</evidence>
<organism evidence="9 10">
    <name type="scientific">Lodderomyces beijingensis</name>
    <dbReference type="NCBI Taxonomy" id="1775926"/>
    <lineage>
        <taxon>Eukaryota</taxon>
        <taxon>Fungi</taxon>
        <taxon>Dikarya</taxon>
        <taxon>Ascomycota</taxon>
        <taxon>Saccharomycotina</taxon>
        <taxon>Pichiomycetes</taxon>
        <taxon>Debaryomycetaceae</taxon>
        <taxon>Candida/Lodderomyces clade</taxon>
        <taxon>Lodderomyces</taxon>
    </lineage>
</organism>
<feature type="region of interest" description="Disordered" evidence="7">
    <location>
        <begin position="1"/>
        <end position="64"/>
    </location>
</feature>
<evidence type="ECO:0000256" key="3">
    <source>
        <dbReference type="ARBA" id="ARBA00022692"/>
    </source>
</evidence>
<keyword evidence="6" id="KW-0813">Transport</keyword>
<keyword evidence="5 8" id="KW-0472">Membrane</keyword>
<evidence type="ECO:0000313" key="9">
    <source>
        <dbReference type="EMBL" id="CAK9437808.1"/>
    </source>
</evidence>
<dbReference type="SUPFAM" id="SSF103473">
    <property type="entry name" value="MFS general substrate transporter"/>
    <property type="match status" value="1"/>
</dbReference>
<feature type="transmembrane region" description="Helical" evidence="8">
    <location>
        <begin position="241"/>
        <end position="260"/>
    </location>
</feature>
<proteinExistence type="inferred from homology"/>
<evidence type="ECO:0000313" key="10">
    <source>
        <dbReference type="Proteomes" id="UP001497383"/>
    </source>
</evidence>
<name>A0ABP0ZII3_9ASCO</name>
<evidence type="ECO:0000256" key="5">
    <source>
        <dbReference type="ARBA" id="ARBA00023136"/>
    </source>
</evidence>
<evidence type="ECO:0000256" key="2">
    <source>
        <dbReference type="ARBA" id="ARBA00005982"/>
    </source>
</evidence>
<comment type="similarity">
    <text evidence="2 6">Belongs to the major facilitator superfamily. Proton-dependent oligopeptide transporter (POT/PTR) (TC 2.A.17) family.</text>
</comment>
<feature type="transmembrane region" description="Helical" evidence="8">
    <location>
        <begin position="470"/>
        <end position="490"/>
    </location>
</feature>
<dbReference type="RefSeq" id="XP_066829124.1">
    <property type="nucleotide sequence ID" value="XM_066972157.1"/>
</dbReference>
<dbReference type="InterPro" id="IPR000109">
    <property type="entry name" value="POT_fam"/>
</dbReference>
<accession>A0ABP0ZII3</accession>
<evidence type="ECO:0000256" key="1">
    <source>
        <dbReference type="ARBA" id="ARBA00004141"/>
    </source>
</evidence>
<dbReference type="InterPro" id="IPR036259">
    <property type="entry name" value="MFS_trans_sf"/>
</dbReference>
<keyword evidence="10" id="KW-1185">Reference proteome</keyword>
<dbReference type="Pfam" id="PF00854">
    <property type="entry name" value="PTR2"/>
    <property type="match status" value="1"/>
</dbReference>
<evidence type="ECO:0000256" key="4">
    <source>
        <dbReference type="ARBA" id="ARBA00022989"/>
    </source>
</evidence>
<keyword evidence="4 8" id="KW-1133">Transmembrane helix</keyword>
<feature type="transmembrane region" description="Helical" evidence="8">
    <location>
        <begin position="386"/>
        <end position="410"/>
    </location>
</feature>
<dbReference type="GeneID" id="92207382"/>
<dbReference type="Proteomes" id="UP001497383">
    <property type="component" value="Chromosome 3"/>
</dbReference>
<evidence type="ECO:0000256" key="6">
    <source>
        <dbReference type="RuleBase" id="RU003755"/>
    </source>
</evidence>
<dbReference type="PANTHER" id="PTHR11654">
    <property type="entry name" value="OLIGOPEPTIDE TRANSPORTER-RELATED"/>
    <property type="match status" value="1"/>
</dbReference>
<dbReference type="EMBL" id="OZ022407">
    <property type="protein sequence ID" value="CAK9437808.1"/>
    <property type="molecule type" value="Genomic_DNA"/>
</dbReference>
<feature type="transmembrane region" description="Helical" evidence="8">
    <location>
        <begin position="187"/>
        <end position="211"/>
    </location>
</feature>
<dbReference type="PROSITE" id="PS01023">
    <property type="entry name" value="PTR2_2"/>
    <property type="match status" value="1"/>
</dbReference>
<feature type="transmembrane region" description="Helical" evidence="8">
    <location>
        <begin position="126"/>
        <end position="146"/>
    </location>
</feature>
<keyword evidence="3 6" id="KW-0812">Transmembrane</keyword>
<comment type="subcellular location">
    <subcellularLocation>
        <location evidence="1 6">Membrane</location>
        <topology evidence="1 6">Multi-pass membrane protein</topology>
    </subcellularLocation>
</comment>
<feature type="transmembrane region" description="Helical" evidence="8">
    <location>
        <begin position="346"/>
        <end position="366"/>
    </location>
</feature>
<feature type="transmembrane region" description="Helical" evidence="8">
    <location>
        <begin position="529"/>
        <end position="550"/>
    </location>
</feature>
<feature type="transmembrane region" description="Helical" evidence="8">
    <location>
        <begin position="266"/>
        <end position="288"/>
    </location>
</feature>
<evidence type="ECO:0008006" key="11">
    <source>
        <dbReference type="Google" id="ProtNLM"/>
    </source>
</evidence>
<feature type="transmembrane region" description="Helical" evidence="8">
    <location>
        <begin position="422"/>
        <end position="444"/>
    </location>
</feature>